<proteinExistence type="predicted"/>
<evidence type="ECO:0000313" key="3">
    <source>
        <dbReference type="Proteomes" id="UP000784435"/>
    </source>
</evidence>
<evidence type="ECO:0000313" key="2">
    <source>
        <dbReference type="EMBL" id="HJG80596.1"/>
    </source>
</evidence>
<feature type="region of interest" description="Disordered" evidence="1">
    <location>
        <begin position="142"/>
        <end position="165"/>
    </location>
</feature>
<dbReference type="Proteomes" id="UP000784435">
    <property type="component" value="Unassembled WGS sequence"/>
</dbReference>
<sequence length="185" mass="20065">MTSEHGTYSVSDGTRVDFADAMDRWVPLAHEILVQTAKTYNATTTYKQLTEAVQESSGIRTKMLIGHWSGKLLERVAQRAVDAGEPPLTSLCVHQDGTIGPGYLHAPRAVADTPDADVEELAAEHRLLCYRRYAADLPADGGTPTLTAQVSAARSRRARTEPRPRATCPTHFVELSATGVCSDCD</sequence>
<accession>A0A921MER7</accession>
<comment type="caution">
    <text evidence="2">The sequence shown here is derived from an EMBL/GenBank/DDBJ whole genome shotgun (WGS) entry which is preliminary data.</text>
</comment>
<reference evidence="2" key="1">
    <citation type="journal article" date="2021" name="PeerJ">
        <title>Extensive microbial diversity within the chicken gut microbiome revealed by metagenomics and culture.</title>
        <authorList>
            <person name="Gilroy R."/>
            <person name="Ravi A."/>
            <person name="Getino M."/>
            <person name="Pursley I."/>
            <person name="Horton D.L."/>
            <person name="Alikhan N.F."/>
            <person name="Baker D."/>
            <person name="Gharbi K."/>
            <person name="Hall N."/>
            <person name="Watson M."/>
            <person name="Adriaenssens E.M."/>
            <person name="Foster-Nyarko E."/>
            <person name="Jarju S."/>
            <person name="Secka A."/>
            <person name="Antonio M."/>
            <person name="Oren A."/>
            <person name="Chaudhuri R.R."/>
            <person name="La Ragione R."/>
            <person name="Hildebrand F."/>
            <person name="Pallen M.J."/>
        </authorList>
    </citation>
    <scope>NUCLEOTIDE SEQUENCE</scope>
    <source>
        <strain evidence="2">ChiGjej5B5-7349</strain>
    </source>
</reference>
<evidence type="ECO:0000256" key="1">
    <source>
        <dbReference type="SAM" id="MobiDB-lite"/>
    </source>
</evidence>
<name>A0A921MER7_9MICO</name>
<dbReference type="EMBL" id="DYUK01000199">
    <property type="protein sequence ID" value="HJG80596.1"/>
    <property type="molecule type" value="Genomic_DNA"/>
</dbReference>
<reference evidence="2" key="2">
    <citation type="submission" date="2021-09" db="EMBL/GenBank/DDBJ databases">
        <authorList>
            <person name="Gilroy R."/>
        </authorList>
    </citation>
    <scope>NUCLEOTIDE SEQUENCE</scope>
    <source>
        <strain evidence="2">ChiGjej5B5-7349</strain>
    </source>
</reference>
<gene>
    <name evidence="2" type="ORF">K8V08_09325</name>
</gene>
<dbReference type="AlphaFoldDB" id="A0A921MER7"/>
<organism evidence="2 3">
    <name type="scientific">Brevibacterium senegalense</name>
    <dbReference type="NCBI Taxonomy" id="1033736"/>
    <lineage>
        <taxon>Bacteria</taxon>
        <taxon>Bacillati</taxon>
        <taxon>Actinomycetota</taxon>
        <taxon>Actinomycetes</taxon>
        <taxon>Micrococcales</taxon>
        <taxon>Brevibacteriaceae</taxon>
        <taxon>Brevibacterium</taxon>
    </lineage>
</organism>
<protein>
    <submittedName>
        <fullName evidence="2">Uncharacterized protein</fullName>
    </submittedName>
</protein>